<keyword evidence="1" id="KW-0472">Membrane</keyword>
<proteinExistence type="predicted"/>
<evidence type="ECO:0000259" key="2">
    <source>
        <dbReference type="Pfam" id="PF02698"/>
    </source>
</evidence>
<dbReference type="Pfam" id="PF02698">
    <property type="entry name" value="DUF218"/>
    <property type="match status" value="1"/>
</dbReference>
<dbReference type="PANTHER" id="PTHR30336">
    <property type="entry name" value="INNER MEMBRANE PROTEIN, PROBABLE PERMEASE"/>
    <property type="match status" value="1"/>
</dbReference>
<dbReference type="CDD" id="cd06259">
    <property type="entry name" value="YdcF-like"/>
    <property type="match status" value="1"/>
</dbReference>
<comment type="caution">
    <text evidence="3">The sequence shown here is derived from an EMBL/GenBank/DDBJ whole genome shotgun (WGS) entry which is preliminary data.</text>
</comment>
<evidence type="ECO:0000256" key="1">
    <source>
        <dbReference type="SAM" id="Phobius"/>
    </source>
</evidence>
<dbReference type="PANTHER" id="PTHR30336:SF6">
    <property type="entry name" value="INTEGRAL MEMBRANE PROTEIN"/>
    <property type="match status" value="1"/>
</dbReference>
<organism evidence="3 4">
    <name type="scientific">Wenjunlia tyrosinilytica</name>
    <dbReference type="NCBI Taxonomy" id="1544741"/>
    <lineage>
        <taxon>Bacteria</taxon>
        <taxon>Bacillati</taxon>
        <taxon>Actinomycetota</taxon>
        <taxon>Actinomycetes</taxon>
        <taxon>Kitasatosporales</taxon>
        <taxon>Streptomycetaceae</taxon>
        <taxon>Wenjunlia</taxon>
    </lineage>
</organism>
<accession>A0A917ZKE1</accession>
<dbReference type="InterPro" id="IPR051599">
    <property type="entry name" value="Cell_Envelope_Assoc"/>
</dbReference>
<keyword evidence="1" id="KW-1133">Transmembrane helix</keyword>
<feature type="domain" description="DUF218" evidence="2">
    <location>
        <begin position="61"/>
        <end position="190"/>
    </location>
</feature>
<dbReference type="InterPro" id="IPR003848">
    <property type="entry name" value="DUF218"/>
</dbReference>
<dbReference type="Proteomes" id="UP000641932">
    <property type="component" value="Unassembled WGS sequence"/>
</dbReference>
<dbReference type="EMBL" id="BMMS01000005">
    <property type="protein sequence ID" value="GGO84528.1"/>
    <property type="molecule type" value="Genomic_DNA"/>
</dbReference>
<dbReference type="RefSeq" id="WP_189130839.1">
    <property type="nucleotide sequence ID" value="NZ_BMMS01000005.1"/>
</dbReference>
<evidence type="ECO:0000313" key="4">
    <source>
        <dbReference type="Proteomes" id="UP000641932"/>
    </source>
</evidence>
<protein>
    <submittedName>
        <fullName evidence="3">Membrane protein</fullName>
    </submittedName>
</protein>
<feature type="transmembrane region" description="Helical" evidence="1">
    <location>
        <begin position="56"/>
        <end position="73"/>
    </location>
</feature>
<gene>
    <name evidence="3" type="ORF">GCM10012280_16220</name>
</gene>
<dbReference type="AlphaFoldDB" id="A0A917ZKE1"/>
<name>A0A917ZKE1_9ACTN</name>
<reference evidence="3" key="2">
    <citation type="submission" date="2020-09" db="EMBL/GenBank/DDBJ databases">
        <authorList>
            <person name="Sun Q."/>
            <person name="Zhou Y."/>
        </authorList>
    </citation>
    <scope>NUCLEOTIDE SEQUENCE</scope>
    <source>
        <strain evidence="3">CGMCC 4.7201</strain>
    </source>
</reference>
<feature type="transmembrane region" description="Helical" evidence="1">
    <location>
        <begin position="24"/>
        <end position="44"/>
    </location>
</feature>
<reference evidence="3" key="1">
    <citation type="journal article" date="2014" name="Int. J. Syst. Evol. Microbiol.">
        <title>Complete genome sequence of Corynebacterium casei LMG S-19264T (=DSM 44701T), isolated from a smear-ripened cheese.</title>
        <authorList>
            <consortium name="US DOE Joint Genome Institute (JGI-PGF)"/>
            <person name="Walter F."/>
            <person name="Albersmeier A."/>
            <person name="Kalinowski J."/>
            <person name="Ruckert C."/>
        </authorList>
    </citation>
    <scope>NUCLEOTIDE SEQUENCE</scope>
    <source>
        <strain evidence="3">CGMCC 4.7201</strain>
    </source>
</reference>
<keyword evidence="4" id="KW-1185">Reference proteome</keyword>
<keyword evidence="1" id="KW-0812">Transmembrane</keyword>
<dbReference type="GO" id="GO:0005886">
    <property type="term" value="C:plasma membrane"/>
    <property type="evidence" value="ECO:0007669"/>
    <property type="project" value="TreeGrafter"/>
</dbReference>
<sequence length="232" mass="25114">MGRAARWVEGFSRALAGRRGQRRAFQVLTLVTVAALLPITWLFVSADSLVTDVEDAPSAPVAVVFGAGLYAGGKPSPYLAGRLNAAAKLYRKGTVQAVLVTGDNSRTDYDEPTAMRSYLVRRGVPRDRIADDYAGFDTWDSCTRAKRIFGVDKALLVSQSFHIRRAVALCRAAGIDVHGVAVENEHDATWWYGGAREVVAAAKAAWDASVRPAPRFLGPREHSVDKALSASR</sequence>
<evidence type="ECO:0000313" key="3">
    <source>
        <dbReference type="EMBL" id="GGO84528.1"/>
    </source>
</evidence>